<feature type="binding site" evidence="6">
    <location>
        <position position="131"/>
    </location>
    <ligand>
        <name>S-adenosyl-L-methionine</name>
        <dbReference type="ChEBI" id="CHEBI:59789"/>
    </ligand>
</feature>
<evidence type="ECO:0000256" key="1">
    <source>
        <dbReference type="ARBA" id="ARBA00010396"/>
    </source>
</evidence>
<dbReference type="InterPro" id="IPR002903">
    <property type="entry name" value="RsmH"/>
</dbReference>
<dbReference type="NCBIfam" id="TIGR00006">
    <property type="entry name" value="16S rRNA (cytosine(1402)-N(4))-methyltransferase RsmH"/>
    <property type="match status" value="1"/>
</dbReference>
<evidence type="ECO:0000256" key="6">
    <source>
        <dbReference type="HAMAP-Rule" id="MF_01007"/>
    </source>
</evidence>
<dbReference type="CDD" id="cd02440">
    <property type="entry name" value="AdoMet_MTases"/>
    <property type="match status" value="1"/>
</dbReference>
<keyword evidence="2 6" id="KW-0698">rRNA processing</keyword>
<evidence type="ECO:0000313" key="8">
    <source>
        <dbReference type="EMBL" id="PQM26565.1"/>
    </source>
</evidence>
<comment type="subcellular location">
    <subcellularLocation>
        <location evidence="6">Cytoplasm</location>
    </subcellularLocation>
</comment>
<evidence type="ECO:0000256" key="5">
    <source>
        <dbReference type="ARBA" id="ARBA00022691"/>
    </source>
</evidence>
<dbReference type="Gene3D" id="1.10.150.170">
    <property type="entry name" value="Putative methyltransferase TM0872, insert domain"/>
    <property type="match status" value="1"/>
</dbReference>
<comment type="similarity">
    <text evidence="1 6">Belongs to the methyltransferase superfamily. RsmH family.</text>
</comment>
<name>A0A2S8B2D3_9SPHN</name>
<dbReference type="InterPro" id="IPR023397">
    <property type="entry name" value="SAM-dep_MeTrfase_MraW_recog"/>
</dbReference>
<proteinExistence type="inferred from homology"/>
<comment type="catalytic activity">
    <reaction evidence="6">
        <text>cytidine(1402) in 16S rRNA + S-adenosyl-L-methionine = N(4)-methylcytidine(1402) in 16S rRNA + S-adenosyl-L-homocysteine + H(+)</text>
        <dbReference type="Rhea" id="RHEA:42928"/>
        <dbReference type="Rhea" id="RHEA-COMP:10286"/>
        <dbReference type="Rhea" id="RHEA-COMP:10287"/>
        <dbReference type="ChEBI" id="CHEBI:15378"/>
        <dbReference type="ChEBI" id="CHEBI:57856"/>
        <dbReference type="ChEBI" id="CHEBI:59789"/>
        <dbReference type="ChEBI" id="CHEBI:74506"/>
        <dbReference type="ChEBI" id="CHEBI:82748"/>
        <dbReference type="EC" id="2.1.1.199"/>
    </reaction>
</comment>
<comment type="function">
    <text evidence="6">Specifically methylates the N4 position of cytidine in position 1402 (C1402) of 16S rRNA.</text>
</comment>
<dbReference type="PANTHER" id="PTHR11265:SF0">
    <property type="entry name" value="12S RRNA N4-METHYLCYTIDINE METHYLTRANSFERASE"/>
    <property type="match status" value="1"/>
</dbReference>
<dbReference type="GO" id="GO:0071424">
    <property type="term" value="F:rRNA (cytosine-N4-)-methyltransferase activity"/>
    <property type="evidence" value="ECO:0007669"/>
    <property type="project" value="UniProtKB-UniRule"/>
</dbReference>
<reference evidence="9" key="1">
    <citation type="submission" date="2017-11" db="EMBL/GenBank/DDBJ databases">
        <title>The complete genome sequence of Sphingopyxis pomeranensis sp. nov. strain WS5A3p.</title>
        <authorList>
            <person name="Kaminski M.A."/>
        </authorList>
    </citation>
    <scope>NUCLEOTIDE SEQUENCE [LARGE SCALE GENOMIC DNA]</scope>
    <source>
        <strain evidence="9">WS5A3p</strain>
    </source>
</reference>
<evidence type="ECO:0000256" key="2">
    <source>
        <dbReference type="ARBA" id="ARBA00022552"/>
    </source>
</evidence>
<keyword evidence="3 6" id="KW-0489">Methyltransferase</keyword>
<dbReference type="InterPro" id="IPR029063">
    <property type="entry name" value="SAM-dependent_MTases_sf"/>
</dbReference>
<dbReference type="AlphaFoldDB" id="A0A2S8B2D3"/>
<feature type="binding site" evidence="6">
    <location>
        <position position="83"/>
    </location>
    <ligand>
        <name>S-adenosyl-L-methionine</name>
        <dbReference type="ChEBI" id="CHEBI:59789"/>
    </ligand>
</feature>
<feature type="region of interest" description="Disordered" evidence="7">
    <location>
        <begin position="282"/>
        <end position="332"/>
    </location>
</feature>
<keyword evidence="5 6" id="KW-0949">S-adenosyl-L-methionine</keyword>
<dbReference type="OrthoDB" id="9806637at2"/>
<evidence type="ECO:0000313" key="9">
    <source>
        <dbReference type="Proteomes" id="UP000238954"/>
    </source>
</evidence>
<dbReference type="Pfam" id="PF01795">
    <property type="entry name" value="Methyltransf_5"/>
    <property type="match status" value="1"/>
</dbReference>
<feature type="binding site" evidence="6">
    <location>
        <position position="110"/>
    </location>
    <ligand>
        <name>S-adenosyl-L-methionine</name>
        <dbReference type="ChEBI" id="CHEBI:59789"/>
    </ligand>
</feature>
<dbReference type="GO" id="GO:0070475">
    <property type="term" value="P:rRNA base methylation"/>
    <property type="evidence" value="ECO:0007669"/>
    <property type="project" value="UniProtKB-UniRule"/>
</dbReference>
<dbReference type="Gene3D" id="3.40.50.150">
    <property type="entry name" value="Vaccinia Virus protein VP39"/>
    <property type="match status" value="1"/>
</dbReference>
<evidence type="ECO:0000256" key="4">
    <source>
        <dbReference type="ARBA" id="ARBA00022679"/>
    </source>
</evidence>
<keyword evidence="6" id="KW-0963">Cytoplasm</keyword>
<sequence>MRRGRSGVAAIGRGLGRVQGEGAKVTELPRDLPRDSRHDPVLREEVIVALAIASGERHVDATFGAGGYTRAMLSAGAEVIACDRDPDAIAEGQALVAEAGGRLTLIHGRFGEIDRLLAERGIDAVDGITFDIGVSSMQIDQGARGFSFQKDGPLDMRMAQEGESAADWLNRADEADIADVLYHYGDERQSRRVARAIVAARPLSRTGELATVIRKALRHPPGAPKDPSTKSFQAIRIHINGELDELTQGLAAAERVLRPGGRLAVVSFHSTEDRIVKNFLRERSGGDAGGSRHRPVSNAPARAATFGPPARKVRPSKAEEARNPRARSATLRSAVRTAAPAWPGHSIIKESMSC</sequence>
<dbReference type="SUPFAM" id="SSF81799">
    <property type="entry name" value="Putative methyltransferase TM0872, insert domain"/>
    <property type="match status" value="1"/>
</dbReference>
<protein>
    <recommendedName>
        <fullName evidence="6">Ribosomal RNA small subunit methyltransferase H</fullName>
        <ecNumber evidence="6">2.1.1.199</ecNumber>
    </recommendedName>
    <alternativeName>
        <fullName evidence="6">16S rRNA m(4)C1402 methyltransferase</fullName>
    </alternativeName>
    <alternativeName>
        <fullName evidence="6">rRNA (cytosine-N(4)-)-methyltransferase RsmH</fullName>
    </alternativeName>
</protein>
<keyword evidence="4 6" id="KW-0808">Transferase</keyword>
<dbReference type="GO" id="GO:0005737">
    <property type="term" value="C:cytoplasm"/>
    <property type="evidence" value="ECO:0007669"/>
    <property type="project" value="UniProtKB-SubCell"/>
</dbReference>
<dbReference type="Proteomes" id="UP000238954">
    <property type="component" value="Chromosome"/>
</dbReference>
<comment type="caution">
    <text evidence="8">The sequence shown here is derived from an EMBL/GenBank/DDBJ whole genome shotgun (WGS) entry which is preliminary data.</text>
</comment>
<dbReference type="EMBL" id="PHFW01000003">
    <property type="protein sequence ID" value="PQM26565.1"/>
    <property type="molecule type" value="Genomic_DNA"/>
</dbReference>
<feature type="binding site" evidence="6">
    <location>
        <begin position="66"/>
        <end position="68"/>
    </location>
    <ligand>
        <name>S-adenosyl-L-methionine</name>
        <dbReference type="ChEBI" id="CHEBI:59789"/>
    </ligand>
</feature>
<keyword evidence="9" id="KW-1185">Reference proteome</keyword>
<dbReference type="EC" id="2.1.1.199" evidence="6"/>
<evidence type="ECO:0000256" key="7">
    <source>
        <dbReference type="SAM" id="MobiDB-lite"/>
    </source>
</evidence>
<gene>
    <name evidence="6" type="primary">rsmH</name>
    <name evidence="8" type="ORF">CVO77_16240</name>
</gene>
<evidence type="ECO:0000256" key="3">
    <source>
        <dbReference type="ARBA" id="ARBA00022603"/>
    </source>
</evidence>
<dbReference type="PIRSF" id="PIRSF004486">
    <property type="entry name" value="MraW"/>
    <property type="match status" value="1"/>
</dbReference>
<dbReference type="SUPFAM" id="SSF53335">
    <property type="entry name" value="S-adenosyl-L-methionine-dependent methyltransferases"/>
    <property type="match status" value="1"/>
</dbReference>
<accession>A0A2S8B2D3</accession>
<organism evidence="8 9">
    <name type="scientific">Sphingopyxis lindanitolerans</name>
    <dbReference type="NCBI Taxonomy" id="2054227"/>
    <lineage>
        <taxon>Bacteria</taxon>
        <taxon>Pseudomonadati</taxon>
        <taxon>Pseudomonadota</taxon>
        <taxon>Alphaproteobacteria</taxon>
        <taxon>Sphingomonadales</taxon>
        <taxon>Sphingomonadaceae</taxon>
        <taxon>Sphingopyxis</taxon>
    </lineage>
</organism>
<dbReference type="HAMAP" id="MF_01007">
    <property type="entry name" value="16SrRNA_methyltr_H"/>
    <property type="match status" value="1"/>
</dbReference>
<feature type="binding site" evidence="6">
    <location>
        <position position="138"/>
    </location>
    <ligand>
        <name>S-adenosyl-L-methionine</name>
        <dbReference type="ChEBI" id="CHEBI:59789"/>
    </ligand>
</feature>
<dbReference type="PANTHER" id="PTHR11265">
    <property type="entry name" value="S-ADENOSYL-METHYLTRANSFERASE MRAW"/>
    <property type="match status" value="1"/>
</dbReference>